<evidence type="ECO:0000313" key="4">
    <source>
        <dbReference type="Proteomes" id="UP000694680"/>
    </source>
</evidence>
<reference evidence="3" key="1">
    <citation type="submission" date="2020-06" db="EMBL/GenBank/DDBJ databases">
        <authorList>
            <consortium name="Wellcome Sanger Institute Data Sharing"/>
        </authorList>
    </citation>
    <scope>NUCLEOTIDE SEQUENCE [LARGE SCALE GENOMIC DNA]</scope>
</reference>
<evidence type="ECO:0000256" key="2">
    <source>
        <dbReference type="SAM" id="MobiDB-lite"/>
    </source>
</evidence>
<proteinExistence type="predicted"/>
<keyword evidence="1" id="KW-0175">Coiled coil</keyword>
<dbReference type="InterPro" id="IPR028043">
    <property type="entry name" value="PAAT-like"/>
</dbReference>
<dbReference type="PANTHER" id="PTHR14787:SF1">
    <property type="entry name" value="ATPASE PAAT"/>
    <property type="match status" value="1"/>
</dbReference>
<feature type="compositionally biased region" description="Low complexity" evidence="2">
    <location>
        <begin position="402"/>
        <end position="412"/>
    </location>
</feature>
<accession>A0A8C5GQ29</accession>
<dbReference type="Pfam" id="PF14958">
    <property type="entry name" value="PAAT-like"/>
    <property type="match status" value="1"/>
</dbReference>
<evidence type="ECO:0000313" key="3">
    <source>
        <dbReference type="Ensembl" id="ENSGWIP00000033294.1"/>
    </source>
</evidence>
<keyword evidence="4" id="KW-1185">Reference proteome</keyword>
<organism evidence="3 4">
    <name type="scientific">Gouania willdenowi</name>
    <name type="common">Blunt-snouted clingfish</name>
    <name type="synonym">Lepadogaster willdenowi</name>
    <dbReference type="NCBI Taxonomy" id="441366"/>
    <lineage>
        <taxon>Eukaryota</taxon>
        <taxon>Metazoa</taxon>
        <taxon>Chordata</taxon>
        <taxon>Craniata</taxon>
        <taxon>Vertebrata</taxon>
        <taxon>Euteleostomi</taxon>
        <taxon>Actinopterygii</taxon>
        <taxon>Neopterygii</taxon>
        <taxon>Teleostei</taxon>
        <taxon>Neoteleostei</taxon>
        <taxon>Acanthomorphata</taxon>
        <taxon>Ovalentaria</taxon>
        <taxon>Blenniimorphae</taxon>
        <taxon>Blenniiformes</taxon>
        <taxon>Gobiesocoidei</taxon>
        <taxon>Gobiesocidae</taxon>
        <taxon>Gobiesocinae</taxon>
        <taxon>Gouania</taxon>
    </lineage>
</organism>
<protein>
    <submittedName>
        <fullName evidence="3">Uncharacterized protein</fullName>
    </submittedName>
</protein>
<reference evidence="3" key="2">
    <citation type="submission" date="2025-08" db="UniProtKB">
        <authorList>
            <consortium name="Ensembl"/>
        </authorList>
    </citation>
    <scope>IDENTIFICATION</scope>
</reference>
<name>A0A8C5GQ29_GOUWI</name>
<evidence type="ECO:0000256" key="1">
    <source>
        <dbReference type="SAM" id="Coils"/>
    </source>
</evidence>
<sequence length="420" mass="45646">MVDVAVKSEAAWVCHTDGRQLSDVVLPVHVGNLNSDVEDLVQSDIEDTERCCGPVLLEQMEEGAPCVLTLCCRPESPAAIVHLLVVSEARNMEVYNQTGEYCGTARGAKTESVQTDSADRGPFYKKQLILECPSPSCELKLLSLAGRSSVLLSRVVVGVRLLPPCTERGKGGGSIDMQQVQSLVQEIGTDLSPGAKNLMDMVQFQQKNQTGSLGGFLPLLMGSGAFSALTRDVDVSSSAFRAHSRPANSTCEDAEDQDGGMSEGYTSSSSSSSPDQPLSDISSTDTVSIDNGGPTSHAHLTEMMSHFLKGPKQEFTCRPELLPMLQSVCGQVTQLRLDDAAQKRSSNVTWELLDAAMERRLEQMERRLKEHMDRRMDALQQRLEAILQVALTPNAERCVRATPTQDDTTTTTETHKPKSC</sequence>
<dbReference type="Ensembl" id="ENSGWIT00000036232.1">
    <property type="protein sequence ID" value="ENSGWIP00000033294.1"/>
    <property type="gene ID" value="ENSGWIG00000017141.1"/>
</dbReference>
<feature type="region of interest" description="Disordered" evidence="2">
    <location>
        <begin position="401"/>
        <end position="420"/>
    </location>
</feature>
<dbReference type="CTD" id="101173095"/>
<dbReference type="Proteomes" id="UP000694680">
    <property type="component" value="Chromosome 19"/>
</dbReference>
<dbReference type="OrthoDB" id="5981473at2759"/>
<gene>
    <name evidence="3" type="primary">c19h10orf88</name>
</gene>
<feature type="coiled-coil region" evidence="1">
    <location>
        <begin position="354"/>
        <end position="389"/>
    </location>
</feature>
<dbReference type="AlphaFoldDB" id="A0A8C5GQ29"/>
<reference evidence="3" key="3">
    <citation type="submission" date="2025-09" db="UniProtKB">
        <authorList>
            <consortium name="Ensembl"/>
        </authorList>
    </citation>
    <scope>IDENTIFICATION</scope>
</reference>
<feature type="region of interest" description="Disordered" evidence="2">
    <location>
        <begin position="239"/>
        <end position="298"/>
    </location>
</feature>
<dbReference type="GeneID" id="114481510"/>
<feature type="compositionally biased region" description="Low complexity" evidence="2">
    <location>
        <begin position="267"/>
        <end position="290"/>
    </location>
</feature>
<dbReference type="PANTHER" id="PTHR14787">
    <property type="entry name" value="C10ORF188 FAMILY MEMBER"/>
    <property type="match status" value="1"/>
</dbReference>
<dbReference type="RefSeq" id="XP_028332205.1">
    <property type="nucleotide sequence ID" value="XM_028476404.1"/>
</dbReference>